<protein>
    <submittedName>
        <fullName evidence="3">Flagellar biosynthetic protein FlhB</fullName>
    </submittedName>
</protein>
<comment type="similarity">
    <text evidence="1">Belongs to the type III secretion exporter family.</text>
</comment>
<dbReference type="InterPro" id="IPR029025">
    <property type="entry name" value="T3SS_substrate_exporter_C"/>
</dbReference>
<dbReference type="PANTHER" id="PTHR30531">
    <property type="entry name" value="FLAGELLAR BIOSYNTHETIC PROTEIN FLHB"/>
    <property type="match status" value="1"/>
</dbReference>
<keyword evidence="3" id="KW-0969">Cilium</keyword>
<feature type="transmembrane region" description="Helical" evidence="2">
    <location>
        <begin position="51"/>
        <end position="72"/>
    </location>
</feature>
<gene>
    <name evidence="3" type="ORF">BamMEX5DRAFT_7056</name>
</gene>
<name>B1TGZ0_9BURK</name>
<evidence type="ECO:0000256" key="2">
    <source>
        <dbReference type="SAM" id="Phobius"/>
    </source>
</evidence>
<evidence type="ECO:0000256" key="1">
    <source>
        <dbReference type="ARBA" id="ARBA00010690"/>
    </source>
</evidence>
<keyword evidence="2" id="KW-0472">Membrane</keyword>
<dbReference type="Gene3D" id="3.40.1690.10">
    <property type="entry name" value="secretion proteins EscU"/>
    <property type="match status" value="1"/>
</dbReference>
<dbReference type="Proteomes" id="UP000004814">
    <property type="component" value="Unassembled WGS sequence"/>
</dbReference>
<reference evidence="3 4" key="1">
    <citation type="submission" date="2008-03" db="EMBL/GenBank/DDBJ databases">
        <title>Sequencing of the draft genome and assembly of Burkholderia ambifaria MEX-5.</title>
        <authorList>
            <consortium name="US DOE Joint Genome Institute (JGI-PGF)"/>
            <person name="Copeland A."/>
            <person name="Lucas S."/>
            <person name="Lapidus A."/>
            <person name="Glavina del Rio T."/>
            <person name="Dalin E."/>
            <person name="Tice H."/>
            <person name="Bruce D."/>
            <person name="Goodwin L."/>
            <person name="Pitluck S."/>
            <person name="Larimer F."/>
            <person name="Land M.L."/>
            <person name="Hauser L."/>
            <person name="Tiedje J."/>
            <person name="Richardson P."/>
        </authorList>
    </citation>
    <scope>NUCLEOTIDE SEQUENCE [LARGE SCALE GENOMIC DNA]</scope>
    <source>
        <strain evidence="3 4">MEX-5</strain>
    </source>
</reference>
<accession>B1TGZ0</accession>
<comment type="caution">
    <text evidence="3">The sequence shown here is derived from an EMBL/GenBank/DDBJ whole genome shotgun (WGS) entry which is preliminary data.</text>
</comment>
<dbReference type="InterPro" id="IPR006135">
    <property type="entry name" value="T3SS_substrate_exporter"/>
</dbReference>
<dbReference type="AlphaFoldDB" id="B1TGZ0"/>
<dbReference type="GO" id="GO:0005886">
    <property type="term" value="C:plasma membrane"/>
    <property type="evidence" value="ECO:0007669"/>
    <property type="project" value="TreeGrafter"/>
</dbReference>
<dbReference type="SUPFAM" id="SSF160544">
    <property type="entry name" value="EscU C-terminal domain-like"/>
    <property type="match status" value="1"/>
</dbReference>
<sequence>MQTVLDAARACVKLGVYCTLAYRCIADAVRAASHAGLTAAGLARTLGSASFALATQLLIAAALFTVFDYALVRRRFAKQMRMSRHEVKQEFKQHDGDPRIKQRRRQLQRGLLQRSRSLRGMRGADVLVTNPTHYAIGLRYTPAEMAAPTIVSKGAGEFALRLRKLAFIHRVQIVEAPALARQLFRHGALDTEIPPQLFVATAAIYLRVRRTQEPAQ</sequence>
<keyword evidence="3" id="KW-0966">Cell projection</keyword>
<dbReference type="PRINTS" id="PR00950">
    <property type="entry name" value="TYPE3IMSPROT"/>
</dbReference>
<dbReference type="Pfam" id="PF01312">
    <property type="entry name" value="Bac_export_2"/>
    <property type="match status" value="1"/>
</dbReference>
<proteinExistence type="inferred from homology"/>
<keyword evidence="3" id="KW-0282">Flagellum</keyword>
<dbReference type="PANTHER" id="PTHR30531:SF14">
    <property type="entry name" value="SURFACE PRESENTATION OF ANTIGENS PROTEIN SPAS"/>
    <property type="match status" value="1"/>
</dbReference>
<dbReference type="EMBL" id="ABLK01000583">
    <property type="protein sequence ID" value="EDT37164.1"/>
    <property type="molecule type" value="Genomic_DNA"/>
</dbReference>
<evidence type="ECO:0000313" key="3">
    <source>
        <dbReference type="EMBL" id="EDT37164.1"/>
    </source>
</evidence>
<organism evidence="3 4">
    <name type="scientific">Burkholderia ambifaria MEX-5</name>
    <dbReference type="NCBI Taxonomy" id="396597"/>
    <lineage>
        <taxon>Bacteria</taxon>
        <taxon>Pseudomonadati</taxon>
        <taxon>Pseudomonadota</taxon>
        <taxon>Betaproteobacteria</taxon>
        <taxon>Burkholderiales</taxon>
        <taxon>Burkholderiaceae</taxon>
        <taxon>Burkholderia</taxon>
        <taxon>Burkholderia cepacia complex</taxon>
    </lineage>
</organism>
<keyword evidence="2" id="KW-1133">Transmembrane helix</keyword>
<keyword evidence="2" id="KW-0812">Transmembrane</keyword>
<dbReference type="PATRIC" id="fig|396597.7.peg.196"/>
<evidence type="ECO:0000313" key="4">
    <source>
        <dbReference type="Proteomes" id="UP000004814"/>
    </source>
</evidence>
<dbReference type="GO" id="GO:0009306">
    <property type="term" value="P:protein secretion"/>
    <property type="evidence" value="ECO:0007669"/>
    <property type="project" value="InterPro"/>
</dbReference>